<evidence type="ECO:0000313" key="1">
    <source>
        <dbReference type="EMBL" id="EKU78773.1"/>
    </source>
</evidence>
<evidence type="ECO:0000313" key="2">
    <source>
        <dbReference type="Proteomes" id="UP000009891"/>
    </source>
</evidence>
<protein>
    <submittedName>
        <fullName evidence="1">Uncharacterized protein</fullName>
    </submittedName>
</protein>
<dbReference type="STRING" id="883156.HMPREF9282_00570"/>
<proteinExistence type="predicted"/>
<keyword evidence="2" id="KW-1185">Reference proteome</keyword>
<comment type="caution">
    <text evidence="1">The sequence shown here is derived from an EMBL/GenBank/DDBJ whole genome shotgun (WGS) entry which is preliminary data.</text>
</comment>
<dbReference type="Proteomes" id="UP000009891">
    <property type="component" value="Unassembled WGS sequence"/>
</dbReference>
<dbReference type="HOGENOM" id="CLU_2002922_0_0_9"/>
<sequence length="124" mass="14370">MAVAPLIVDTDLVVKNLDRYEKRVGRSFFKDWKLENFPNITLLADGSFFTWAVRLDCIEFGPSVCDLRQVVDIGLEWAKLTDKPYIRCMTVRNPTAFSRYVKGEIKFAAMDDDILVWCIEKEVK</sequence>
<reference evidence="1 2" key="1">
    <citation type="submission" date="2012-09" db="EMBL/GenBank/DDBJ databases">
        <title>The Genome Sequence of Veillonella ratti ACS-216-V-COL6B.</title>
        <authorList>
            <consortium name="The Broad Institute Genome Sequencing Platform"/>
            <person name="Earl A."/>
            <person name="Ward D."/>
            <person name="Feldgarden M."/>
            <person name="Gevers D."/>
            <person name="Saerens B."/>
            <person name="Vaneechoutte M."/>
            <person name="Walker B."/>
            <person name="Young S.K."/>
            <person name="Zeng Q."/>
            <person name="Gargeya S."/>
            <person name="Fitzgerald M."/>
            <person name="Haas B."/>
            <person name="Abouelleil A."/>
            <person name="Alvarado L."/>
            <person name="Arachchi H.M."/>
            <person name="Berlin A."/>
            <person name="Chapman S.B."/>
            <person name="Goldberg J."/>
            <person name="Griggs A."/>
            <person name="Gujja S."/>
            <person name="Hansen M."/>
            <person name="Howarth C."/>
            <person name="Imamovic A."/>
            <person name="Larimer J."/>
            <person name="McCowen C."/>
            <person name="Montmayeur A."/>
            <person name="Murphy C."/>
            <person name="Neiman D."/>
            <person name="Pearson M."/>
            <person name="Priest M."/>
            <person name="Roberts A."/>
            <person name="Saif S."/>
            <person name="Shea T."/>
            <person name="Sisk P."/>
            <person name="Sykes S."/>
            <person name="Wortman J."/>
            <person name="Nusbaum C."/>
            <person name="Birren B."/>
        </authorList>
    </citation>
    <scope>NUCLEOTIDE SEQUENCE [LARGE SCALE GENOMIC DNA]</scope>
    <source>
        <strain evidence="1 2">ACS-216-V-Col6b</strain>
    </source>
</reference>
<dbReference type="AlphaFoldDB" id="K9D389"/>
<dbReference type="EMBL" id="AHAF01000003">
    <property type="protein sequence ID" value="EKU78773.1"/>
    <property type="molecule type" value="Genomic_DNA"/>
</dbReference>
<accession>K9D389</accession>
<name>K9D389_9FIRM</name>
<dbReference type="RefSeq" id="WP_006555470.1">
    <property type="nucleotide sequence ID" value="NZ_JH992936.1"/>
</dbReference>
<organism evidence="1 2">
    <name type="scientific">Veillonella seminalis ACS-216-V-Col6b</name>
    <dbReference type="NCBI Taxonomy" id="883156"/>
    <lineage>
        <taxon>Bacteria</taxon>
        <taxon>Bacillati</taxon>
        <taxon>Bacillota</taxon>
        <taxon>Negativicutes</taxon>
        <taxon>Veillonellales</taxon>
        <taxon>Veillonellaceae</taxon>
        <taxon>Veillonella</taxon>
    </lineage>
</organism>
<gene>
    <name evidence="1" type="ORF">HMPREF9282_00570</name>
</gene>